<dbReference type="EMBL" id="JBHSNY010000004">
    <property type="protein sequence ID" value="MFC5634818.1"/>
    <property type="molecule type" value="Genomic_DNA"/>
</dbReference>
<feature type="domain" description="Glycoside hydrolase family 2 immunoglobulin-like beta-sandwich" evidence="6">
    <location>
        <begin position="220"/>
        <end position="278"/>
    </location>
</feature>
<dbReference type="EC" id="3.2.1.25" evidence="3"/>
<dbReference type="SUPFAM" id="SSF51445">
    <property type="entry name" value="(Trans)glycosidases"/>
    <property type="match status" value="1"/>
</dbReference>
<evidence type="ECO:0000256" key="4">
    <source>
        <dbReference type="ARBA" id="ARBA00022801"/>
    </source>
</evidence>
<comment type="caution">
    <text evidence="8">The sequence shown here is derived from an EMBL/GenBank/DDBJ whole genome shotgun (WGS) entry which is preliminary data.</text>
</comment>
<dbReference type="InterPro" id="IPR054593">
    <property type="entry name" value="Beta-mannosidase-like_N2"/>
</dbReference>
<dbReference type="InterPro" id="IPR036156">
    <property type="entry name" value="Beta-gal/glucu_dom_sf"/>
</dbReference>
<dbReference type="GO" id="GO:0016787">
    <property type="term" value="F:hydrolase activity"/>
    <property type="evidence" value="ECO:0007669"/>
    <property type="project" value="UniProtKB-KW"/>
</dbReference>
<evidence type="ECO:0000256" key="5">
    <source>
        <dbReference type="ARBA" id="ARBA00023295"/>
    </source>
</evidence>
<dbReference type="InterPro" id="IPR006102">
    <property type="entry name" value="Ig-like_GH2"/>
</dbReference>
<organism evidence="8 9">
    <name type="scientific">Streptomyces bullii</name>
    <dbReference type="NCBI Taxonomy" id="349910"/>
    <lineage>
        <taxon>Bacteria</taxon>
        <taxon>Bacillati</taxon>
        <taxon>Actinomycetota</taxon>
        <taxon>Actinomycetes</taxon>
        <taxon>Kitasatosporales</taxon>
        <taxon>Streptomycetaceae</taxon>
        <taxon>Streptomyces</taxon>
    </lineage>
</organism>
<dbReference type="PANTHER" id="PTHR43730">
    <property type="entry name" value="BETA-MANNOSIDASE"/>
    <property type="match status" value="1"/>
</dbReference>
<dbReference type="InterPro" id="IPR008979">
    <property type="entry name" value="Galactose-bd-like_sf"/>
</dbReference>
<name>A0ABW0UNR4_9ACTN</name>
<dbReference type="SUPFAM" id="SSF49785">
    <property type="entry name" value="Galactose-binding domain-like"/>
    <property type="match status" value="1"/>
</dbReference>
<evidence type="ECO:0000259" key="7">
    <source>
        <dbReference type="Pfam" id="PF22666"/>
    </source>
</evidence>
<evidence type="ECO:0000313" key="9">
    <source>
        <dbReference type="Proteomes" id="UP001596154"/>
    </source>
</evidence>
<dbReference type="Gene3D" id="2.60.120.260">
    <property type="entry name" value="Galactose-binding domain-like"/>
    <property type="match status" value="1"/>
</dbReference>
<dbReference type="Pfam" id="PF00703">
    <property type="entry name" value="Glyco_hydro_2"/>
    <property type="match status" value="1"/>
</dbReference>
<sequence>MLEATPLTDGWTLRHEGEALPAVVPGCVHTDLMAAGVIPDPFLGRNESEVAWVGRRDWTYERDLDAASAHEQTDLVFDGLDTVAEIRLDGRLLGRVRNMHRSYRFDVTGLPGRLAVRFLSAYAEAEAVRGRLGERPAAYAEPYQYVRKMACSFGWDWGPTLVTAGIWRPVRLEHWSTARIARVRPLVTVEEGGGRVELAVDVERTRVEAPLTVEAAVGGVRARAEIDGTRGRVRLQVPDARLWWPRGYGEQPLYDVELALRGGDGEVLDVWRRRTGFRSVELDTSRDSRGTGFTLVVNGERLFARGVNWIPDDVFPSRITRARYRERLTQAADAGVDLVRVWGGGIYESEDFYDVCDELGLLVWQDFPFACAAYPEEQPLRGEVEAEARENVVRLMPHPSLVLWNGNNENLWGFRDWGWEPQLAGDSWGEGYYLGVLPRVVAESDPTRPYTAGSPWSGSWRHHPNDPAHGTHHSWEVWNREDYADYRRSVPRFVAEFGWQAPPAYATLRRALPAQELAPDSPGMLHHQKADDGNGKLERGLARHFAVPERDFDRWHYLTQVNQARAIAAGIEHWRSHWPVCAGTVVWQLNDCWPVTSWAAIDGDGREKPLYHELKRLYADRLAALRRQGDKLELALVNQSGQAWTGELELRRVSVDGRVISGSGEKFTVDRRAVAVVPVPHRLCPTGPDEFLVADAWGSPRRSEAGSAGDQRALFFPAPDREIPYPRPEFDVALAPGGITVTAHTLVRDLLLQADRLDPDARADRGLVTLLPGERVTIGVRGWKTPDAALARSALYCLEPTR</sequence>
<dbReference type="RefSeq" id="WP_381020988.1">
    <property type="nucleotide sequence ID" value="NZ_JBHSNY010000004.1"/>
</dbReference>
<evidence type="ECO:0000256" key="1">
    <source>
        <dbReference type="ARBA" id="ARBA00000829"/>
    </source>
</evidence>
<dbReference type="InterPro" id="IPR017853">
    <property type="entry name" value="GH"/>
</dbReference>
<dbReference type="SUPFAM" id="SSF49303">
    <property type="entry name" value="beta-Galactosidase/glucuronidase domain"/>
    <property type="match status" value="1"/>
</dbReference>
<protein>
    <recommendedName>
        <fullName evidence="3">beta-mannosidase</fullName>
        <ecNumber evidence="3">3.2.1.25</ecNumber>
    </recommendedName>
</protein>
<accession>A0ABW0UNR4</accession>
<dbReference type="InterPro" id="IPR050887">
    <property type="entry name" value="Beta-mannosidase_GH2"/>
</dbReference>
<dbReference type="Gene3D" id="3.20.20.80">
    <property type="entry name" value="Glycosidases"/>
    <property type="match status" value="1"/>
</dbReference>
<keyword evidence="9" id="KW-1185">Reference proteome</keyword>
<comment type="catalytic activity">
    <reaction evidence="1">
        <text>Hydrolysis of terminal, non-reducing beta-D-mannose residues in beta-D-mannosides.</text>
        <dbReference type="EC" id="3.2.1.25"/>
    </reaction>
</comment>
<dbReference type="PANTHER" id="PTHR43730:SF1">
    <property type="entry name" value="BETA-MANNOSIDASE"/>
    <property type="match status" value="1"/>
</dbReference>
<comment type="similarity">
    <text evidence="2">Belongs to the glycosyl hydrolase 2 family.</text>
</comment>
<dbReference type="Gene3D" id="2.60.40.10">
    <property type="entry name" value="Immunoglobulins"/>
    <property type="match status" value="1"/>
</dbReference>
<dbReference type="InterPro" id="IPR013783">
    <property type="entry name" value="Ig-like_fold"/>
</dbReference>
<evidence type="ECO:0000313" key="8">
    <source>
        <dbReference type="EMBL" id="MFC5634818.1"/>
    </source>
</evidence>
<evidence type="ECO:0000259" key="6">
    <source>
        <dbReference type="Pfam" id="PF00703"/>
    </source>
</evidence>
<keyword evidence="5" id="KW-0326">Glycosidase</keyword>
<evidence type="ECO:0000256" key="3">
    <source>
        <dbReference type="ARBA" id="ARBA00012754"/>
    </source>
</evidence>
<keyword evidence="4 8" id="KW-0378">Hydrolase</keyword>
<evidence type="ECO:0000256" key="2">
    <source>
        <dbReference type="ARBA" id="ARBA00007401"/>
    </source>
</evidence>
<dbReference type="Proteomes" id="UP001596154">
    <property type="component" value="Unassembled WGS sequence"/>
</dbReference>
<dbReference type="Pfam" id="PF22666">
    <property type="entry name" value="Glyco_hydro_2_N2"/>
    <property type="match status" value="1"/>
</dbReference>
<reference evidence="9" key="1">
    <citation type="journal article" date="2019" name="Int. J. Syst. Evol. Microbiol.">
        <title>The Global Catalogue of Microorganisms (GCM) 10K type strain sequencing project: providing services to taxonomists for standard genome sequencing and annotation.</title>
        <authorList>
            <consortium name="The Broad Institute Genomics Platform"/>
            <consortium name="The Broad Institute Genome Sequencing Center for Infectious Disease"/>
            <person name="Wu L."/>
            <person name="Ma J."/>
        </authorList>
    </citation>
    <scope>NUCLEOTIDE SEQUENCE [LARGE SCALE GENOMIC DNA]</scope>
    <source>
        <strain evidence="9">CGMCC 4.7248</strain>
    </source>
</reference>
<proteinExistence type="inferred from homology"/>
<feature type="domain" description="Beta-mannosidase-like galactose-binding" evidence="7">
    <location>
        <begin position="11"/>
        <end position="168"/>
    </location>
</feature>
<gene>
    <name evidence="8" type="ORF">ACFPZJ_13710</name>
</gene>